<organism evidence="1 2">
    <name type="scientific">Eumeta variegata</name>
    <name type="common">Bagworm moth</name>
    <name type="synonym">Eumeta japonica</name>
    <dbReference type="NCBI Taxonomy" id="151549"/>
    <lineage>
        <taxon>Eukaryota</taxon>
        <taxon>Metazoa</taxon>
        <taxon>Ecdysozoa</taxon>
        <taxon>Arthropoda</taxon>
        <taxon>Hexapoda</taxon>
        <taxon>Insecta</taxon>
        <taxon>Pterygota</taxon>
        <taxon>Neoptera</taxon>
        <taxon>Endopterygota</taxon>
        <taxon>Lepidoptera</taxon>
        <taxon>Glossata</taxon>
        <taxon>Ditrysia</taxon>
        <taxon>Tineoidea</taxon>
        <taxon>Psychidae</taxon>
        <taxon>Oiketicinae</taxon>
        <taxon>Eumeta</taxon>
    </lineage>
</organism>
<dbReference type="EMBL" id="BGZK01000071">
    <property type="protein sequence ID" value="GBP15428.1"/>
    <property type="molecule type" value="Genomic_DNA"/>
</dbReference>
<name>A0A4C1TNR1_EUMVA</name>
<dbReference type="OrthoDB" id="5876240at2759"/>
<reference evidence="1 2" key="1">
    <citation type="journal article" date="2019" name="Commun. Biol.">
        <title>The bagworm genome reveals a unique fibroin gene that provides high tensile strength.</title>
        <authorList>
            <person name="Kono N."/>
            <person name="Nakamura H."/>
            <person name="Ohtoshi R."/>
            <person name="Tomita M."/>
            <person name="Numata K."/>
            <person name="Arakawa K."/>
        </authorList>
    </citation>
    <scope>NUCLEOTIDE SEQUENCE [LARGE SCALE GENOMIC DNA]</scope>
</reference>
<protein>
    <recommendedName>
        <fullName evidence="3">PiggyBac transposable element-derived protein domain-containing protein</fullName>
    </recommendedName>
</protein>
<proteinExistence type="predicted"/>
<evidence type="ECO:0000313" key="1">
    <source>
        <dbReference type="EMBL" id="GBP15428.1"/>
    </source>
</evidence>
<evidence type="ECO:0008006" key="3">
    <source>
        <dbReference type="Google" id="ProtNLM"/>
    </source>
</evidence>
<gene>
    <name evidence="1" type="ORF">EVAR_80598_1</name>
</gene>
<accession>A0A4C1TNR1</accession>
<dbReference type="AlphaFoldDB" id="A0A4C1TNR1"/>
<sequence length="139" mass="16248">MVKTKRRRAVLKPTAIIVDYNGGKSYIDMSNQMASYGSVLRRCTKWYRKLMIELVWGRITVNAYFLYSKYSQKPKTITIFREKVIDAMLIKYATIPEPRPTPAPRITRHLLVNNLIGTPLKLNKGRLIDRKYLIENTNK</sequence>
<comment type="caution">
    <text evidence="1">The sequence shown here is derived from an EMBL/GenBank/DDBJ whole genome shotgun (WGS) entry which is preliminary data.</text>
</comment>
<dbReference type="Proteomes" id="UP000299102">
    <property type="component" value="Unassembled WGS sequence"/>
</dbReference>
<keyword evidence="2" id="KW-1185">Reference proteome</keyword>
<evidence type="ECO:0000313" key="2">
    <source>
        <dbReference type="Proteomes" id="UP000299102"/>
    </source>
</evidence>